<dbReference type="AlphaFoldDB" id="A0A5B0X4B1"/>
<accession>A0A5B0X4B1</accession>
<dbReference type="GO" id="GO:0004300">
    <property type="term" value="F:enoyl-CoA hydratase activity"/>
    <property type="evidence" value="ECO:0007669"/>
    <property type="project" value="UniProtKB-EC"/>
</dbReference>
<dbReference type="Gene3D" id="3.90.226.10">
    <property type="entry name" value="2-enoyl-CoA Hydratase, Chain A, domain 1"/>
    <property type="match status" value="1"/>
</dbReference>
<dbReference type="PANTHER" id="PTHR43802:SF1">
    <property type="entry name" value="IP11341P-RELATED"/>
    <property type="match status" value="1"/>
</dbReference>
<dbReference type="InterPro" id="IPR001753">
    <property type="entry name" value="Enoyl-CoA_hydra/iso"/>
</dbReference>
<reference evidence="2 3" key="1">
    <citation type="submission" date="2019-09" db="EMBL/GenBank/DDBJ databases">
        <authorList>
            <person name="Chen X.-Y."/>
        </authorList>
    </citation>
    <scope>NUCLEOTIDE SEQUENCE [LARGE SCALE GENOMIC DNA]</scope>
    <source>
        <strain evidence="2 3">NY5</strain>
    </source>
</reference>
<comment type="similarity">
    <text evidence="1">Belongs to the enoyl-CoA hydratase/isomerase family.</text>
</comment>
<dbReference type="RefSeq" id="WP_149610219.1">
    <property type="nucleotide sequence ID" value="NZ_VTUX01000002.1"/>
</dbReference>
<dbReference type="EMBL" id="VTUX01000002">
    <property type="protein sequence ID" value="KAA1193111.1"/>
    <property type="molecule type" value="Genomic_DNA"/>
</dbReference>
<name>A0A5B0X4B1_9GAMM</name>
<evidence type="ECO:0000256" key="1">
    <source>
        <dbReference type="ARBA" id="ARBA00005254"/>
    </source>
</evidence>
<evidence type="ECO:0000313" key="3">
    <source>
        <dbReference type="Proteomes" id="UP000323708"/>
    </source>
</evidence>
<dbReference type="CDD" id="cd06558">
    <property type="entry name" value="crotonase-like"/>
    <property type="match status" value="1"/>
</dbReference>
<evidence type="ECO:0000313" key="2">
    <source>
        <dbReference type="EMBL" id="KAA1193111.1"/>
    </source>
</evidence>
<sequence length="266" mass="28357">MLGPEKSLADGELLLSRGEGVALLKLNRPQQFNALTRTCLDGLRDAMLHLAEDNAVHAIVLTGTGRAFSAGVDLKVLSGDGSLMSDGVSLGPNAPLLQAFNDCPKPIIAAVNGVAVTGGFELALACDFIYAAESARFADTHARVGLLPGWGLSQKLPRLVGINRAREISFTGNYYSAEEGLQWGLVNRVLPDDALLGAALETAREIATCLPEPLYRIKQVMNKGWETSLAHGLDVEGDAARAYNSAVDMTAMAERLSQLKARSKRK</sequence>
<gene>
    <name evidence="2" type="ORF">F0M18_04495</name>
</gene>
<dbReference type="NCBIfam" id="NF004840">
    <property type="entry name" value="PRK06190.1"/>
    <property type="match status" value="1"/>
</dbReference>
<dbReference type="PANTHER" id="PTHR43802">
    <property type="entry name" value="ENOYL-COA HYDRATASE"/>
    <property type="match status" value="1"/>
</dbReference>
<dbReference type="SUPFAM" id="SSF52096">
    <property type="entry name" value="ClpP/crotonase"/>
    <property type="match status" value="1"/>
</dbReference>
<dbReference type="InterPro" id="IPR029045">
    <property type="entry name" value="ClpP/crotonase-like_dom_sf"/>
</dbReference>
<keyword evidence="3" id="KW-1185">Reference proteome</keyword>
<organism evidence="2 3">
    <name type="scientific">Pseudohalioglobus sediminis</name>
    <dbReference type="NCBI Taxonomy" id="2606449"/>
    <lineage>
        <taxon>Bacteria</taxon>
        <taxon>Pseudomonadati</taxon>
        <taxon>Pseudomonadota</taxon>
        <taxon>Gammaproteobacteria</taxon>
        <taxon>Cellvibrionales</taxon>
        <taxon>Halieaceae</taxon>
        <taxon>Pseudohalioglobus</taxon>
    </lineage>
</organism>
<keyword evidence="2" id="KW-0456">Lyase</keyword>
<comment type="caution">
    <text evidence="2">The sequence shown here is derived from an EMBL/GenBank/DDBJ whole genome shotgun (WGS) entry which is preliminary data.</text>
</comment>
<protein>
    <submittedName>
        <fullName evidence="2">Enoyl-CoA hydratase</fullName>
        <ecNumber evidence="2">4.2.1.17</ecNumber>
    </submittedName>
</protein>
<proteinExistence type="inferred from homology"/>
<dbReference type="EC" id="4.2.1.17" evidence="2"/>
<dbReference type="Proteomes" id="UP000323708">
    <property type="component" value="Unassembled WGS sequence"/>
</dbReference>
<dbReference type="Pfam" id="PF00378">
    <property type="entry name" value="ECH_1"/>
    <property type="match status" value="1"/>
</dbReference>